<name>A0A1M2W2W4_TRAPU</name>
<dbReference type="InterPro" id="IPR036907">
    <property type="entry name" value="5'-Nucleotdase_C_sf"/>
</dbReference>
<dbReference type="GO" id="GO:0016787">
    <property type="term" value="F:hydrolase activity"/>
    <property type="evidence" value="ECO:0007669"/>
    <property type="project" value="UniProtKB-KW"/>
</dbReference>
<dbReference type="OrthoDB" id="10252235at2759"/>
<feature type="domain" description="5'-Nucleotidase C-terminal" evidence="6">
    <location>
        <begin position="354"/>
        <end position="472"/>
    </location>
</feature>
<dbReference type="GO" id="GO:0009166">
    <property type="term" value="P:nucleotide catabolic process"/>
    <property type="evidence" value="ECO:0007669"/>
    <property type="project" value="InterPro"/>
</dbReference>
<evidence type="ECO:0000256" key="1">
    <source>
        <dbReference type="ARBA" id="ARBA00006654"/>
    </source>
</evidence>
<organism evidence="7 8">
    <name type="scientific">Trametes pubescens</name>
    <name type="common">White-rot fungus</name>
    <dbReference type="NCBI Taxonomy" id="154538"/>
    <lineage>
        <taxon>Eukaryota</taxon>
        <taxon>Fungi</taxon>
        <taxon>Dikarya</taxon>
        <taxon>Basidiomycota</taxon>
        <taxon>Agaricomycotina</taxon>
        <taxon>Agaricomycetes</taxon>
        <taxon>Polyporales</taxon>
        <taxon>Polyporaceae</taxon>
        <taxon>Trametes</taxon>
    </lineage>
</organism>
<proteinExistence type="inferred from homology"/>
<dbReference type="Proteomes" id="UP000184267">
    <property type="component" value="Unassembled WGS sequence"/>
</dbReference>
<protein>
    <submittedName>
        <fullName evidence="7">Trifunctional nucleotide phosphoesterase protein YfkN</fullName>
    </submittedName>
</protein>
<evidence type="ECO:0000313" key="8">
    <source>
        <dbReference type="Proteomes" id="UP000184267"/>
    </source>
</evidence>
<dbReference type="PANTHER" id="PTHR11575">
    <property type="entry name" value="5'-NUCLEOTIDASE-RELATED"/>
    <property type="match status" value="1"/>
</dbReference>
<dbReference type="EMBL" id="MNAD01000321">
    <property type="protein sequence ID" value="OJT14146.1"/>
    <property type="molecule type" value="Genomic_DNA"/>
</dbReference>
<evidence type="ECO:0000259" key="6">
    <source>
        <dbReference type="Pfam" id="PF02872"/>
    </source>
</evidence>
<gene>
    <name evidence="7" type="ORF">TRAPUB_9257</name>
</gene>
<dbReference type="Gene3D" id="3.90.780.10">
    <property type="entry name" value="5'-Nucleotidase, C-terminal domain"/>
    <property type="match status" value="1"/>
</dbReference>
<keyword evidence="3" id="KW-0378">Hydrolase</keyword>
<dbReference type="PANTHER" id="PTHR11575:SF48">
    <property type="entry name" value="5'-NUCLEOTIDASE"/>
    <property type="match status" value="1"/>
</dbReference>
<feature type="region of interest" description="Disordered" evidence="4">
    <location>
        <begin position="479"/>
        <end position="508"/>
    </location>
</feature>
<dbReference type="STRING" id="154538.A0A1M2W2W4"/>
<dbReference type="AlphaFoldDB" id="A0A1M2W2W4"/>
<dbReference type="OMA" id="GETWYDF"/>
<dbReference type="GO" id="GO:0000166">
    <property type="term" value="F:nucleotide binding"/>
    <property type="evidence" value="ECO:0007669"/>
    <property type="project" value="UniProtKB-KW"/>
</dbReference>
<evidence type="ECO:0000256" key="2">
    <source>
        <dbReference type="ARBA" id="ARBA00022729"/>
    </source>
</evidence>
<sequence length="772" mass="85116">MATLNLLHFNDVYRVQPFKLQPKSPETIDVTQWTSMLDDVREQWPLRPDGKRDGLVLFSGDVFSPSVESSVTRGSHMVPVMNAIGPDISLTGNHDFDFGYPHLSKLIQDTNYPWILSNIIDTETSRVPEHLLEFYVFERSGVRIGVIGLVEKEWIATVSTWPSNFKYKDMAQVAIDLSKRLRDPEGEHKCDIIIALTHARVPNDIKLAKSINALSPTAQESKPIENIHGADIIFGGHDHLYYVSRGVTSWDGYDLEQEVLGGEEDHGDVLVVKSGTDFRDLSEIALELADTPEGSIRKKVIKTIKGKHHETKPGSKSSERVAKLLEDLLSSVSDALKAPVCKTDVELDVRSSIIRVQETVAANWFADVLRHAYDDALCLQTGGGSDGVFICAGTLRGDSIYGPGVVTLGDILEILPFEDPIVVLELDGEAIWAALEASLETWPAQEGRFPVISGFRVSWDSRRPAGQRVLGVWLLQEPSGGSTNTTPSHSGTASPVMSQSNSAASSKTSLLQAATSAMTQPAATLVDGDPIPRVKGGRKYSIVTREYMAQGHDGFLPLKGNKYLVDDESGQLMSAIVRKYLLGKQPPYTHEPRRRNLTRGPAGCRFVNRLSRMASMHHVSFLDPETANLVSREKARQAHSSGTHRSRSKSRDRLSAIRSLSPLRGNTPPRAASPVQRAKSPAGRIGDMWRRVAGIALHWSRGHYRDHLRVTGREHMSDVDCFDGGRMRKGEFGGDQVKQGKGQDTEELSGAEEDLVTIRPVVDGRLKDEGRK</sequence>
<dbReference type="SUPFAM" id="SSF56300">
    <property type="entry name" value="Metallo-dependent phosphatases"/>
    <property type="match status" value="1"/>
</dbReference>
<keyword evidence="3" id="KW-0547">Nucleotide-binding</keyword>
<evidence type="ECO:0000256" key="3">
    <source>
        <dbReference type="RuleBase" id="RU362119"/>
    </source>
</evidence>
<feature type="region of interest" description="Disordered" evidence="4">
    <location>
        <begin position="631"/>
        <end position="682"/>
    </location>
</feature>
<evidence type="ECO:0000313" key="7">
    <source>
        <dbReference type="EMBL" id="OJT14146.1"/>
    </source>
</evidence>
<keyword evidence="2" id="KW-0732">Signal</keyword>
<dbReference type="InterPro" id="IPR006179">
    <property type="entry name" value="5_nucleotidase/apyrase"/>
</dbReference>
<dbReference type="InterPro" id="IPR004843">
    <property type="entry name" value="Calcineurin-like_PHP"/>
</dbReference>
<dbReference type="Gene3D" id="3.60.21.10">
    <property type="match status" value="1"/>
</dbReference>
<keyword evidence="8" id="KW-1185">Reference proteome</keyword>
<feature type="compositionally biased region" description="Low complexity" evidence="4">
    <location>
        <begin position="494"/>
        <end position="508"/>
    </location>
</feature>
<dbReference type="Pfam" id="PF02872">
    <property type="entry name" value="5_nucleotid_C"/>
    <property type="match status" value="1"/>
</dbReference>
<evidence type="ECO:0000256" key="4">
    <source>
        <dbReference type="SAM" id="MobiDB-lite"/>
    </source>
</evidence>
<reference evidence="7 8" key="1">
    <citation type="submission" date="2016-10" db="EMBL/GenBank/DDBJ databases">
        <title>Genome sequence of the basidiomycete white-rot fungus Trametes pubescens.</title>
        <authorList>
            <person name="Makela M.R."/>
            <person name="Granchi Z."/>
            <person name="Peng M."/>
            <person name="De Vries R.P."/>
            <person name="Grigoriev I."/>
            <person name="Riley R."/>
            <person name="Hilden K."/>
        </authorList>
    </citation>
    <scope>NUCLEOTIDE SEQUENCE [LARGE SCALE GENOMIC DNA]</scope>
    <source>
        <strain evidence="7 8">FBCC735</strain>
    </source>
</reference>
<dbReference type="InterPro" id="IPR008334">
    <property type="entry name" value="5'-Nucleotdase_C"/>
</dbReference>
<dbReference type="InterPro" id="IPR029052">
    <property type="entry name" value="Metallo-depent_PP-like"/>
</dbReference>
<accession>A0A1M2W2W4</accession>
<dbReference type="SUPFAM" id="SSF55816">
    <property type="entry name" value="5'-nucleotidase (syn. UDP-sugar hydrolase), C-terminal domain"/>
    <property type="match status" value="1"/>
</dbReference>
<comment type="similarity">
    <text evidence="1 3">Belongs to the 5'-nucleotidase family.</text>
</comment>
<dbReference type="Pfam" id="PF00149">
    <property type="entry name" value="Metallophos"/>
    <property type="match status" value="1"/>
</dbReference>
<feature type="region of interest" description="Disordered" evidence="4">
    <location>
        <begin position="730"/>
        <end position="752"/>
    </location>
</feature>
<evidence type="ECO:0000259" key="5">
    <source>
        <dbReference type="Pfam" id="PF00149"/>
    </source>
</evidence>
<dbReference type="PRINTS" id="PR01607">
    <property type="entry name" value="APYRASEFAMLY"/>
</dbReference>
<comment type="caution">
    <text evidence="7">The sequence shown here is derived from an EMBL/GenBank/DDBJ whole genome shotgun (WGS) entry which is preliminary data.</text>
</comment>
<feature type="compositionally biased region" description="Polar residues" evidence="4">
    <location>
        <begin position="479"/>
        <end position="493"/>
    </location>
</feature>
<feature type="domain" description="Calcineurin-like phosphoesterase" evidence="5">
    <location>
        <begin position="7"/>
        <end position="240"/>
    </location>
</feature>